<feature type="compositionally biased region" description="Polar residues" evidence="1">
    <location>
        <begin position="356"/>
        <end position="370"/>
    </location>
</feature>
<feature type="compositionally biased region" description="Low complexity" evidence="1">
    <location>
        <begin position="171"/>
        <end position="180"/>
    </location>
</feature>
<organism evidence="3 4">
    <name type="scientific">Biomphalaria glabrata</name>
    <name type="common">Bloodfluke planorb</name>
    <name type="synonym">Freshwater snail</name>
    <dbReference type="NCBI Taxonomy" id="6526"/>
    <lineage>
        <taxon>Eukaryota</taxon>
        <taxon>Metazoa</taxon>
        <taxon>Spiralia</taxon>
        <taxon>Lophotrochozoa</taxon>
        <taxon>Mollusca</taxon>
        <taxon>Gastropoda</taxon>
        <taxon>Heterobranchia</taxon>
        <taxon>Euthyneura</taxon>
        <taxon>Panpulmonata</taxon>
        <taxon>Hygrophila</taxon>
        <taxon>Lymnaeoidea</taxon>
        <taxon>Planorbidae</taxon>
        <taxon>Biomphalaria</taxon>
    </lineage>
</organism>
<dbReference type="VEuPathDB" id="VectorBase:BGLB008280"/>
<feature type="compositionally biased region" description="Polar residues" evidence="1">
    <location>
        <begin position="141"/>
        <end position="168"/>
    </location>
</feature>
<dbReference type="Proteomes" id="UP000076420">
    <property type="component" value="Unassembled WGS sequence"/>
</dbReference>
<accession>A0A2C9JUJ9</accession>
<gene>
    <name evidence="3" type="primary">106068878</name>
</gene>
<feature type="region of interest" description="Disordered" evidence="1">
    <location>
        <begin position="395"/>
        <end position="507"/>
    </location>
</feature>
<feature type="compositionally biased region" description="Polar residues" evidence="1">
    <location>
        <begin position="495"/>
        <end position="507"/>
    </location>
</feature>
<feature type="region of interest" description="Disordered" evidence="1">
    <location>
        <begin position="59"/>
        <end position="183"/>
    </location>
</feature>
<protein>
    <submittedName>
        <fullName evidence="3">Uncharacterized protein</fullName>
    </submittedName>
</protein>
<dbReference type="KEGG" id="bgt:106068878"/>
<feature type="compositionally biased region" description="Polar residues" evidence="1">
    <location>
        <begin position="300"/>
        <end position="349"/>
    </location>
</feature>
<dbReference type="RefSeq" id="XP_013083834.2">
    <property type="nucleotide sequence ID" value="XM_013228380.2"/>
</dbReference>
<dbReference type="OrthoDB" id="7411943at2759"/>
<evidence type="ECO:0000313" key="3">
    <source>
        <dbReference type="EnsemblMetazoa" id="BGLB008280-PB"/>
    </source>
</evidence>
<feature type="compositionally biased region" description="Polar residues" evidence="1">
    <location>
        <begin position="395"/>
        <end position="421"/>
    </location>
</feature>
<feature type="compositionally biased region" description="Polar residues" evidence="1">
    <location>
        <begin position="83"/>
        <end position="110"/>
    </location>
</feature>
<dbReference type="VEuPathDB" id="VectorBase:BGLAX_029928"/>
<feature type="compositionally biased region" description="Polar residues" evidence="1">
    <location>
        <begin position="222"/>
        <end position="262"/>
    </location>
</feature>
<keyword evidence="2" id="KW-0732">Signal</keyword>
<feature type="compositionally biased region" description="Pro residues" evidence="1">
    <location>
        <begin position="60"/>
        <end position="71"/>
    </location>
</feature>
<feature type="region of interest" description="Disordered" evidence="1">
    <location>
        <begin position="222"/>
        <end position="370"/>
    </location>
</feature>
<evidence type="ECO:0000313" key="4">
    <source>
        <dbReference type="Proteomes" id="UP000076420"/>
    </source>
</evidence>
<feature type="signal peptide" evidence="2">
    <location>
        <begin position="1"/>
        <end position="23"/>
    </location>
</feature>
<sequence>MLPAHVMMTSLTAFLLCCTITSSQSLSQFIMNMVAHPNLDQFTKNFMRTSVAQEMFDIEVPPPAPTTPPPEGQFGRPGDANMFVSSSTGQTMLPGSSAPSSTSWNNAPPTQQGQGQAQSQGDVRQRPSEATAVWTDRPMQQEMTYDIQNNNIPKETFESPQSRYNNGITGSGQSSGQSSQFSWPTMTNFDTFPLRPPFNILPQMNGFFPPTLPLTPRFDASQMESTASFQGNAPRNENFTPGSYQYQGSVSPGFQNPSNTQSNYQNPGNNPPNYQNPGNIPPNYQNPGNNPPNYQNSGNAPVNYQHSSQAPNNYQNPGNAPTNYQNPGNAPTNYQNPGNLPTSYQNPSNAPIDYQNPGNAPTNYQNPANLPTNFQRQASVAPSYQMQNNAADNVFRNNVPSVPQNQENMPGNSQRRNSENYQHYEISPANYPRRNNNPRILQEVPETTPSPPSNPSPNSMPENNQIFINPPRSESVSPAARSQTDNKMQERLNEPRNNSPNFQAPQWTNQVKENIPRNSPINPMDQFLNANNENIPPFIGQQIPFISQNQLPNIARLSPQIPTGRNLFGSGYSMPPFTVLTSSSRFPSNLLYFPPASSQANFPLLFGQPAQSLPTPAPALASFAAMRRSSPHDLLKSGQVIMPRSIPSPYVMDKIMSMIGFEGTELV</sequence>
<dbReference type="EnsemblMetazoa" id="BGLB008280-RB">
    <property type="protein sequence ID" value="BGLB008280-PB"/>
    <property type="gene ID" value="BGLB008280"/>
</dbReference>
<dbReference type="AlphaFoldDB" id="A0A2C9JUJ9"/>
<feature type="compositionally biased region" description="Low complexity" evidence="1">
    <location>
        <begin position="263"/>
        <end position="299"/>
    </location>
</feature>
<evidence type="ECO:0000256" key="1">
    <source>
        <dbReference type="SAM" id="MobiDB-lite"/>
    </source>
</evidence>
<feature type="compositionally biased region" description="Polar residues" evidence="1">
    <location>
        <begin position="472"/>
        <end position="486"/>
    </location>
</feature>
<reference evidence="3" key="1">
    <citation type="submission" date="2020-05" db="UniProtKB">
        <authorList>
            <consortium name="EnsemblMetazoa"/>
        </authorList>
    </citation>
    <scope>IDENTIFICATION</scope>
    <source>
        <strain evidence="3">BB02</strain>
    </source>
</reference>
<name>A0A2C9JUJ9_BIOGL</name>
<evidence type="ECO:0000256" key="2">
    <source>
        <dbReference type="SAM" id="SignalP"/>
    </source>
</evidence>
<feature type="chain" id="PRO_5013379145" evidence="2">
    <location>
        <begin position="24"/>
        <end position="667"/>
    </location>
</feature>
<feature type="compositionally biased region" description="Low complexity" evidence="1">
    <location>
        <begin position="111"/>
        <end position="121"/>
    </location>
</feature>
<feature type="compositionally biased region" description="Low complexity" evidence="1">
    <location>
        <begin position="428"/>
        <end position="439"/>
    </location>
</feature>
<proteinExistence type="predicted"/>